<dbReference type="OrthoDB" id="9149049at2"/>
<reference evidence="2 3" key="1">
    <citation type="submission" date="2019-11" db="EMBL/GenBank/DDBJ databases">
        <title>Type strains purchased from KCTC, JCM and DSMZ.</title>
        <authorList>
            <person name="Lu H."/>
        </authorList>
    </citation>
    <scope>NUCLEOTIDE SEQUENCE [LARGE SCALE GENOMIC DNA]</scope>
    <source>
        <strain evidence="2 3">KCTC 42409</strain>
    </source>
</reference>
<comment type="caution">
    <text evidence="2">The sequence shown here is derived from an EMBL/GenBank/DDBJ whole genome shotgun (WGS) entry which is preliminary data.</text>
</comment>
<evidence type="ECO:0000313" key="2">
    <source>
        <dbReference type="EMBL" id="MTW01303.1"/>
    </source>
</evidence>
<name>A0A6L6PUT6_9BURK</name>
<protein>
    <recommendedName>
        <fullName evidence="4">Peptidase M61 catalytic domain-containing protein</fullName>
    </recommendedName>
</protein>
<feature type="signal peptide" evidence="1">
    <location>
        <begin position="1"/>
        <end position="21"/>
    </location>
</feature>
<dbReference type="AlphaFoldDB" id="A0A6L6PUT6"/>
<dbReference type="EMBL" id="WNLA01000001">
    <property type="protein sequence ID" value="MTW01303.1"/>
    <property type="molecule type" value="Genomic_DNA"/>
</dbReference>
<feature type="chain" id="PRO_5026716936" description="Peptidase M61 catalytic domain-containing protein" evidence="1">
    <location>
        <begin position="22"/>
        <end position="543"/>
    </location>
</feature>
<evidence type="ECO:0000256" key="1">
    <source>
        <dbReference type="SAM" id="SignalP"/>
    </source>
</evidence>
<gene>
    <name evidence="2" type="ORF">GM668_04285</name>
</gene>
<dbReference type="RefSeq" id="WP_155437637.1">
    <property type="nucleotide sequence ID" value="NZ_WNLA01000001.1"/>
</dbReference>
<dbReference type="Proteomes" id="UP000484015">
    <property type="component" value="Unassembled WGS sequence"/>
</dbReference>
<accession>A0A6L6PUT6</accession>
<keyword evidence="1" id="KW-0732">Signal</keyword>
<proteinExistence type="predicted"/>
<evidence type="ECO:0008006" key="4">
    <source>
        <dbReference type="Google" id="ProtNLM"/>
    </source>
</evidence>
<sequence>MNPTLSFALLGAALALPVCQAADVEVSVRLAEPDALEVSYQLPPGCDSLPFVDSSVARANWAPAGQCGKVEAGALVRTDSACTALAFRIPAAATFRGYPAAYPMGAGEGIYLHTSLYAPADRCGAVHYRFGAPGSIVTGAQAHAGRAALDGPQAGDTAVLLLQKKLAPSDGALRYFDSRLSPAARAQVARVADGTAAYLRKRLPDVPFTQPALAASIATAPGGPEVNGNGGDLMRLIFFNWPEQPGVDEQYKMTLLVAHEMSHRFQLRDALDGYPSGRLIHEGGAEFLRWMASIGNGWITPEQAAQNLDDELARCMVQVEGRSWGELPQRFISGNTLEYACGLPALVYALAARQGNDTVWSRIGGFYRELRQGKQPDFSRSLECGNDEACQPRWLPALTGRQGAMADHWRKLFADTGLAHPREPGPRTRKAILLKAVGQLMEDDCGGHKGTMDTPQGIFLFGRSECKTLKTNVELRRTEGHPLTGDPAAMPAMAAACAARGAVQFESKDGGTLQLSCQRLYRAPDVFYGADIGKVLARLRDKE</sequence>
<organism evidence="2 3">
    <name type="scientific">Pseudoduganella ginsengisoli</name>
    <dbReference type="NCBI Taxonomy" id="1462440"/>
    <lineage>
        <taxon>Bacteria</taxon>
        <taxon>Pseudomonadati</taxon>
        <taxon>Pseudomonadota</taxon>
        <taxon>Betaproteobacteria</taxon>
        <taxon>Burkholderiales</taxon>
        <taxon>Oxalobacteraceae</taxon>
        <taxon>Telluria group</taxon>
        <taxon>Pseudoduganella</taxon>
    </lineage>
</organism>
<evidence type="ECO:0000313" key="3">
    <source>
        <dbReference type="Proteomes" id="UP000484015"/>
    </source>
</evidence>
<keyword evidence="3" id="KW-1185">Reference proteome</keyword>